<sequence>MSSDEASSRVTYTYISSDYEEPSDVGSPGVVVYGYDGLLMHPIDPQSPDYVPGPEEPEQAPLSPHYVPGPEYPEYLAPADKEVPVEDQPYAAADSPIALSPSYIAESDPEEDPEEEDDEDPEEDPADYPTDKDDDEEEESSRNDVDDEEEDEGEDEEEEEHLAPADSVPSPTYRTTARMSIRTQTPIPFLSKKEVDRLLAIPTPPPSPLTLLSSPLPQIPSPPLPVPSPLTTSPTYTEAPLGYRATEIRASMVMMRVAAPSSYCLAPPSWTPPLLPIPLPRSSPPLLLPSTDCRSDVPEVVLPPQKMLCIAPGLRYEIKESSSAPTTRPTGGFRADYGFVGTLDAEIRRDPDRDIELGQRMINFVTTVRQNTDEIYVRLDDAQDDRLVMSGQLNLLRKDRRFHSCTARLMESEAKFSREAWAQFMDASDMEHYEVRALRTTVLAQQTEIRDLRAADRRRQTQLVEALTLLRTLQTQMVALQSQQRPARDPTQPDKMPPRKAPRTKTTLTTATATTPMTDATIRALISRVENQVMFATCTLHGVALTWCKSHVKTVGHDAAYGVPWNTLVKMMTAKYYPRNEIKKLEIEIWELKELALLCERMFPEESDKIEKYVSGLLDMIHRSVMAYKPKKMQDADEFATELMDKKIRTFAKRQTKNKRKQDDNQHQQNKRQNTKRAYTAGLGEKKPYGGSKPLCFKCNYHHDGPCAPKCHKCNRVGHLARDRRIPINVNTANNQRGTRAGQKATCFKYEDQGHFKREFPKLKNNNDGNQGGNGNAPAKVYVVGNAGTNPDSNVVTELGSFDVIIGMDSLAKYHAVIVCDEKLVRIPFGNETLIKYMLKRYHVFLAHVTTKKTEDKSNVKRLEDVPILQDFPEVFPEDLPGLPPTRQVEFHIDVIPVAAPVARAPYRLAPSEIKELPDQLQELSDKGFIRLRIDDLFDQLQGSIAYSKVYMQSGYHRLRVREEDILKTAFKTRYSHYEFQVMPFGLTNASAVFMDLMNRVCKPYLDKFVIVFIDDILIFSRNKKEHEEHLKAIIELLKKEELYAKFSKCEFWILKEEAAFQLIKQKLCSTPILSLPEGSEDFVVYCDASY</sequence>
<dbReference type="PANTHER" id="PTHR24559">
    <property type="entry name" value="TRANSPOSON TY3-I GAG-POL POLYPROTEIN"/>
    <property type="match status" value="1"/>
</dbReference>
<name>A0A6L2KIP2_TANCI</name>
<dbReference type="InterPro" id="IPR053134">
    <property type="entry name" value="RNA-dir_DNA_polymerase"/>
</dbReference>
<dbReference type="CDD" id="cd01647">
    <property type="entry name" value="RT_LTR"/>
    <property type="match status" value="1"/>
</dbReference>
<evidence type="ECO:0000256" key="1">
    <source>
        <dbReference type="SAM" id="MobiDB-lite"/>
    </source>
</evidence>
<feature type="compositionally biased region" description="Acidic residues" evidence="1">
    <location>
        <begin position="107"/>
        <end position="160"/>
    </location>
</feature>
<comment type="caution">
    <text evidence="3">The sequence shown here is derived from an EMBL/GenBank/DDBJ whole genome shotgun (WGS) entry which is preliminary data.</text>
</comment>
<dbReference type="InterPro" id="IPR043502">
    <property type="entry name" value="DNA/RNA_pol_sf"/>
</dbReference>
<accession>A0A6L2KIP2</accession>
<dbReference type="InterPro" id="IPR043128">
    <property type="entry name" value="Rev_trsase/Diguanyl_cyclase"/>
</dbReference>
<dbReference type="PANTHER" id="PTHR24559:SF427">
    <property type="entry name" value="RNA-DIRECTED DNA POLYMERASE"/>
    <property type="match status" value="1"/>
</dbReference>
<dbReference type="Pfam" id="PF00078">
    <property type="entry name" value="RVT_1"/>
    <property type="match status" value="1"/>
</dbReference>
<gene>
    <name evidence="3" type="ORF">Tci_020595</name>
</gene>
<reference evidence="3" key="1">
    <citation type="journal article" date="2019" name="Sci. Rep.">
        <title>Draft genome of Tanacetum cinerariifolium, the natural source of mosquito coil.</title>
        <authorList>
            <person name="Yamashiro T."/>
            <person name="Shiraishi A."/>
            <person name="Satake H."/>
            <person name="Nakayama K."/>
        </authorList>
    </citation>
    <scope>NUCLEOTIDE SEQUENCE</scope>
</reference>
<feature type="compositionally biased region" description="Polar residues" evidence="1">
    <location>
        <begin position="169"/>
        <end position="180"/>
    </location>
</feature>
<feature type="region of interest" description="Disordered" evidence="1">
    <location>
        <begin position="479"/>
        <end position="507"/>
    </location>
</feature>
<dbReference type="AlphaFoldDB" id="A0A6L2KIP2"/>
<dbReference type="EMBL" id="BKCJ010002446">
    <property type="protein sequence ID" value="GEU48617.1"/>
    <property type="molecule type" value="Genomic_DNA"/>
</dbReference>
<dbReference type="Gene3D" id="3.30.70.270">
    <property type="match status" value="1"/>
</dbReference>
<protein>
    <recommendedName>
        <fullName evidence="2">Reverse transcriptase domain-containing protein</fullName>
    </recommendedName>
</protein>
<feature type="region of interest" description="Disordered" evidence="1">
    <location>
        <begin position="653"/>
        <end position="686"/>
    </location>
</feature>
<evidence type="ECO:0000259" key="2">
    <source>
        <dbReference type="Pfam" id="PF00078"/>
    </source>
</evidence>
<dbReference type="SUPFAM" id="SSF56672">
    <property type="entry name" value="DNA/RNA polymerases"/>
    <property type="match status" value="1"/>
</dbReference>
<evidence type="ECO:0000313" key="3">
    <source>
        <dbReference type="EMBL" id="GEU48617.1"/>
    </source>
</evidence>
<feature type="domain" description="Reverse transcriptase" evidence="2">
    <location>
        <begin position="863"/>
        <end position="1054"/>
    </location>
</feature>
<organism evidence="3">
    <name type="scientific">Tanacetum cinerariifolium</name>
    <name type="common">Dalmatian daisy</name>
    <name type="synonym">Chrysanthemum cinerariifolium</name>
    <dbReference type="NCBI Taxonomy" id="118510"/>
    <lineage>
        <taxon>Eukaryota</taxon>
        <taxon>Viridiplantae</taxon>
        <taxon>Streptophyta</taxon>
        <taxon>Embryophyta</taxon>
        <taxon>Tracheophyta</taxon>
        <taxon>Spermatophyta</taxon>
        <taxon>Magnoliopsida</taxon>
        <taxon>eudicotyledons</taxon>
        <taxon>Gunneridae</taxon>
        <taxon>Pentapetalae</taxon>
        <taxon>asterids</taxon>
        <taxon>campanulids</taxon>
        <taxon>Asterales</taxon>
        <taxon>Asteraceae</taxon>
        <taxon>Asteroideae</taxon>
        <taxon>Anthemideae</taxon>
        <taxon>Anthemidinae</taxon>
        <taxon>Tanacetum</taxon>
    </lineage>
</organism>
<dbReference type="Gene3D" id="4.10.60.10">
    <property type="entry name" value="Zinc finger, CCHC-type"/>
    <property type="match status" value="1"/>
</dbReference>
<feature type="region of interest" description="Disordered" evidence="1">
    <location>
        <begin position="39"/>
        <end position="180"/>
    </location>
</feature>
<dbReference type="Gene3D" id="3.10.10.10">
    <property type="entry name" value="HIV Type 1 Reverse Transcriptase, subunit A, domain 1"/>
    <property type="match status" value="2"/>
</dbReference>
<proteinExistence type="predicted"/>
<dbReference type="InterPro" id="IPR000477">
    <property type="entry name" value="RT_dom"/>
</dbReference>